<reference evidence="2 3" key="1">
    <citation type="journal article" date="2006" name="Int. J. Syst. Evol. Microbiol.">
        <title>Myroides pelagicus sp. nov., isolated from seawater in Thailand.</title>
        <authorList>
            <person name="Yoon J."/>
            <person name="Maneerat S."/>
            <person name="Kawai F."/>
            <person name="Yokota A."/>
        </authorList>
    </citation>
    <scope>NUCLEOTIDE SEQUENCE [LARGE SCALE GENOMIC DNA]</scope>
    <source>
        <strain evidence="2 3">SM1T</strain>
    </source>
</reference>
<proteinExistence type="predicted"/>
<dbReference type="AlphaFoldDB" id="A0A7K1GI25"/>
<sequence length="370" mass="42382">MIAKIQLKLNNDILLTVIQMVKQTNDYIIENVTDALLISVKEDLITKLEDKAKNIQKQTSILDHNKKHSIILKYHEAYSLFKLIQSVEEKGIFNDHIYIKKIKKLILELKDKVDIFAKEDDFRDLEEETIDLHMNREVQTNINPLLFPVQETLDQQENTGKTPCAKVIDTTTNAQQPLVEKNLENEEIDNTNKTTIQFRLDGSFDEIKIIPNCNDLISNEQSELNVTSQLDTLEKQEINTQSRQTKDIPLENSSLLFSETLDENNHLILELDDTSKENSKNDKLQKETGTFAAYFDFPKRGLNNDVSATINMPSINNLDEEKLTIQGDIFEANTASTTKDFVEPKNSKSDSKKKEKKNNTSTSEGQISLF</sequence>
<dbReference type="OrthoDB" id="1453989at2"/>
<dbReference type="EMBL" id="WMJY01000002">
    <property type="protein sequence ID" value="MTH28587.1"/>
    <property type="molecule type" value="Genomic_DNA"/>
</dbReference>
<evidence type="ECO:0000313" key="3">
    <source>
        <dbReference type="Proteomes" id="UP000488936"/>
    </source>
</evidence>
<protein>
    <submittedName>
        <fullName evidence="2">Uncharacterized protein</fullName>
    </submittedName>
</protein>
<name>A0A7K1GI25_9FLAO</name>
<comment type="caution">
    <text evidence="2">The sequence shown here is derived from an EMBL/GenBank/DDBJ whole genome shotgun (WGS) entry which is preliminary data.</text>
</comment>
<dbReference type="Proteomes" id="UP000488936">
    <property type="component" value="Unassembled WGS sequence"/>
</dbReference>
<evidence type="ECO:0000313" key="2">
    <source>
        <dbReference type="EMBL" id="MTH28587.1"/>
    </source>
</evidence>
<gene>
    <name evidence="2" type="ORF">GJV77_01435</name>
</gene>
<accession>A0A7K1GI25</accession>
<feature type="region of interest" description="Disordered" evidence="1">
    <location>
        <begin position="334"/>
        <end position="370"/>
    </location>
</feature>
<organism evidence="2 3">
    <name type="scientific">Myroides pelagicus</name>
    <dbReference type="NCBI Taxonomy" id="270914"/>
    <lineage>
        <taxon>Bacteria</taxon>
        <taxon>Pseudomonadati</taxon>
        <taxon>Bacteroidota</taxon>
        <taxon>Flavobacteriia</taxon>
        <taxon>Flavobacteriales</taxon>
        <taxon>Flavobacteriaceae</taxon>
        <taxon>Myroides</taxon>
    </lineage>
</organism>
<feature type="compositionally biased region" description="Basic and acidic residues" evidence="1">
    <location>
        <begin position="340"/>
        <end position="353"/>
    </location>
</feature>
<evidence type="ECO:0000256" key="1">
    <source>
        <dbReference type="SAM" id="MobiDB-lite"/>
    </source>
</evidence>
<dbReference type="RefSeq" id="WP_155034577.1">
    <property type="nucleotide sequence ID" value="NZ_JBHTIG010000038.1"/>
</dbReference>
<keyword evidence="3" id="KW-1185">Reference proteome</keyword>